<evidence type="ECO:0000256" key="4">
    <source>
        <dbReference type="SAM" id="Coils"/>
    </source>
</evidence>
<evidence type="ECO:0000259" key="6">
    <source>
        <dbReference type="Pfam" id="PF12325"/>
    </source>
</evidence>
<dbReference type="InterPro" id="IPR052602">
    <property type="entry name" value="Growth_transcription_reg"/>
</dbReference>
<dbReference type="Proteomes" id="UP000243515">
    <property type="component" value="Unassembled WGS sequence"/>
</dbReference>
<feature type="compositionally biased region" description="Polar residues" evidence="5">
    <location>
        <begin position="107"/>
        <end position="131"/>
    </location>
</feature>
<dbReference type="GO" id="GO:0005783">
    <property type="term" value="C:endoplasmic reticulum"/>
    <property type="evidence" value="ECO:0007669"/>
    <property type="project" value="TreeGrafter"/>
</dbReference>
<feature type="region of interest" description="Disordered" evidence="5">
    <location>
        <begin position="551"/>
        <end position="603"/>
    </location>
</feature>
<organism evidence="7 8">
    <name type="scientific">Elaphomyces granulatus</name>
    <dbReference type="NCBI Taxonomy" id="519963"/>
    <lineage>
        <taxon>Eukaryota</taxon>
        <taxon>Fungi</taxon>
        <taxon>Dikarya</taxon>
        <taxon>Ascomycota</taxon>
        <taxon>Pezizomycotina</taxon>
        <taxon>Eurotiomycetes</taxon>
        <taxon>Eurotiomycetidae</taxon>
        <taxon>Eurotiales</taxon>
        <taxon>Elaphomycetaceae</taxon>
        <taxon>Elaphomyces</taxon>
    </lineage>
</organism>
<comment type="caution">
    <text evidence="7">The sequence shown here is derived from an EMBL/GenBank/DDBJ whole genome shotgun (WGS) entry which is preliminary data.</text>
</comment>
<accession>A0A232M0Y1</accession>
<dbReference type="InterPro" id="IPR022092">
    <property type="entry name" value="TMF_DNA-bd"/>
</dbReference>
<dbReference type="OrthoDB" id="74178at2759"/>
<evidence type="ECO:0000313" key="8">
    <source>
        <dbReference type="Proteomes" id="UP000243515"/>
    </source>
</evidence>
<feature type="compositionally biased region" description="Basic and acidic residues" evidence="5">
    <location>
        <begin position="551"/>
        <end position="600"/>
    </location>
</feature>
<dbReference type="EMBL" id="NPHW01003349">
    <property type="protein sequence ID" value="OXV09757.1"/>
    <property type="molecule type" value="Genomic_DNA"/>
</dbReference>
<feature type="compositionally biased region" description="Basic and acidic residues" evidence="5">
    <location>
        <begin position="145"/>
        <end position="161"/>
    </location>
</feature>
<evidence type="ECO:0000256" key="3">
    <source>
        <dbReference type="ARBA" id="ARBA00023054"/>
    </source>
</evidence>
<feature type="compositionally biased region" description="Polar residues" evidence="5">
    <location>
        <begin position="663"/>
        <end position="680"/>
    </location>
</feature>
<reference evidence="7 8" key="1">
    <citation type="journal article" date="2015" name="Environ. Microbiol.">
        <title>Metagenome sequence of Elaphomyces granulatus from sporocarp tissue reveals Ascomycota ectomycorrhizal fingerprints of genome expansion and a Proteobacteria-rich microbiome.</title>
        <authorList>
            <person name="Quandt C.A."/>
            <person name="Kohler A."/>
            <person name="Hesse C.N."/>
            <person name="Sharpton T.J."/>
            <person name="Martin F."/>
            <person name="Spatafora J.W."/>
        </authorList>
    </citation>
    <scope>NUCLEOTIDE SEQUENCE [LARGE SCALE GENOMIC DNA]</scope>
    <source>
        <strain evidence="7 8">OSC145934</strain>
    </source>
</reference>
<dbReference type="GO" id="GO:0005794">
    <property type="term" value="C:Golgi apparatus"/>
    <property type="evidence" value="ECO:0007669"/>
    <property type="project" value="UniProtKB-SubCell"/>
</dbReference>
<dbReference type="AlphaFoldDB" id="A0A232M0Y1"/>
<evidence type="ECO:0000313" key="7">
    <source>
        <dbReference type="EMBL" id="OXV09757.1"/>
    </source>
</evidence>
<feature type="compositionally biased region" description="Basic and acidic residues" evidence="5">
    <location>
        <begin position="72"/>
        <end position="81"/>
    </location>
</feature>
<evidence type="ECO:0000256" key="5">
    <source>
        <dbReference type="SAM" id="MobiDB-lite"/>
    </source>
</evidence>
<comment type="subcellular location">
    <subcellularLocation>
        <location evidence="1">Golgi apparatus</location>
    </subcellularLocation>
</comment>
<protein>
    <recommendedName>
        <fullName evidence="6">TATA element modulatory factor 1 TATA binding domain-containing protein</fullName>
    </recommendedName>
</protein>
<dbReference type="Pfam" id="PF12329">
    <property type="entry name" value="TMF_DNA_bd"/>
    <property type="match status" value="1"/>
</dbReference>
<dbReference type="PANTHER" id="PTHR46515:SF1">
    <property type="entry name" value="TATA ELEMENT MODULATORY FACTOR"/>
    <property type="match status" value="1"/>
</dbReference>
<keyword evidence="3 4" id="KW-0175">Coiled coil</keyword>
<keyword evidence="2" id="KW-0333">Golgi apparatus</keyword>
<evidence type="ECO:0000256" key="2">
    <source>
        <dbReference type="ARBA" id="ARBA00023034"/>
    </source>
</evidence>
<name>A0A232M0Y1_9EURO</name>
<dbReference type="Pfam" id="PF12325">
    <property type="entry name" value="TMF_TATA_bd"/>
    <property type="match status" value="1"/>
</dbReference>
<feature type="coiled-coil region" evidence="4">
    <location>
        <begin position="750"/>
        <end position="850"/>
    </location>
</feature>
<evidence type="ECO:0000256" key="1">
    <source>
        <dbReference type="ARBA" id="ARBA00004555"/>
    </source>
</evidence>
<keyword evidence="8" id="KW-1185">Reference proteome</keyword>
<dbReference type="PANTHER" id="PTHR46515">
    <property type="entry name" value="TATA ELEMENT MODULATORY FACTOR TMF1"/>
    <property type="match status" value="1"/>
</dbReference>
<proteinExistence type="predicted"/>
<gene>
    <name evidence="7" type="ORF">Egran_02480</name>
</gene>
<feature type="compositionally biased region" description="Low complexity" evidence="5">
    <location>
        <begin position="59"/>
        <end position="71"/>
    </location>
</feature>
<sequence>MASNTQTTKSRWGVSSLLQQAVSGVESRLDVLLANDEDFQKKTLSKEERVNQSGSPKQVVGSVSRSSSNARTSDRLQERLARAVAKSQTAGSSNNLSTSVGVPVEASTPNDTRSSLDSSSGHLEDNLSNPTKHTESPSIASSDPRSSHDSGVRLQDSKDAQLNDSDIQLQEDALNDTGITQQFESVDGDAIANLEFTKDIIADCPSDSLPSPSNDYETALTQLHVKHKASELLMQEEIHGYIERIDALQSKLKYLAKEAVESARKAASSVESGSVEKQLFEKDERIALLLEEGQRLSKAELDNRSTIKKLRLQIAESNKTQLDGKKRLDRLEKDLAGIEARAKRAEAAERRASDVLSSQAKISRELEAVSTERDVLNLKLQDMRTQLERAVARSEAAEEKARSDALEQARCRIIELEDDLSSAKVERELSEEKMRRETTSLRESLGREKEGARILEAELRGELSVLESKMETLRARAEEVSSSAAGDAQAKLLRQIETLQSQYAVASENWQGIESSLLSRLANVETERDEIARREADLRRKAREVNIKAKKAEEEVENSRELAHELQRSLQESKQEMKKTKLKLQKSEDEQKAAKKDSLEQQKAAEALWTQRLEDERAKWREQAPSPSNFLHQPPAVSSRKSVGIEPGGLNIDNQALGHRSSTHPSQPSDIGFPSRQNSLPLLHQSPAAQVANGVMGPSLTHTPEPEEYFTGPFTPATPSAYGGQTNNSRGVNDIISVSTVGAGPSVQLVERMSATVRRLESERAASKDELIRLINQRDEARQEVVELMREVEEKRKLNNRVRELETQVEHLDGRYQTTLELLGEKSEQVEELQADISDLKKIYRELIDNTMQ</sequence>
<feature type="domain" description="TATA element modulatory factor 1 TATA binding" evidence="6">
    <location>
        <begin position="737"/>
        <end position="850"/>
    </location>
</feature>
<feature type="region of interest" description="Disordered" evidence="5">
    <location>
        <begin position="43"/>
        <end position="162"/>
    </location>
</feature>
<feature type="compositionally biased region" description="Polar residues" evidence="5">
    <location>
        <begin position="86"/>
        <end position="100"/>
    </location>
</feature>
<feature type="region of interest" description="Disordered" evidence="5">
    <location>
        <begin position="619"/>
        <end position="680"/>
    </location>
</feature>
<dbReference type="InterPro" id="IPR022091">
    <property type="entry name" value="TMF_TATA-bd"/>
</dbReference>